<dbReference type="PROSITE" id="PS51450">
    <property type="entry name" value="LRR"/>
    <property type="match status" value="1"/>
</dbReference>
<sequence>MPLNFFKKRSKKMPFFRSQSDEAKRRLQHQLYLAQENPEPEFDISGCQIAEIPSSVFSLCRILYKEVLLLYDNWLTSIDTTGKLSDLQSLKVLDLHKNEIKHLPQAINHLHNLKVNNN</sequence>
<dbReference type="Gene3D" id="3.80.10.10">
    <property type="entry name" value="Ribonuclease Inhibitor"/>
    <property type="match status" value="1"/>
</dbReference>
<dbReference type="InterPro" id="IPR032675">
    <property type="entry name" value="LRR_dom_sf"/>
</dbReference>
<evidence type="ECO:0000313" key="1">
    <source>
        <dbReference type="EMBL" id="ESO96160.1"/>
    </source>
</evidence>
<protein>
    <submittedName>
        <fullName evidence="1">Uncharacterized protein</fullName>
    </submittedName>
</protein>
<dbReference type="SUPFAM" id="SSF52058">
    <property type="entry name" value="L domain-like"/>
    <property type="match status" value="1"/>
</dbReference>
<evidence type="ECO:0000313" key="2">
    <source>
        <dbReference type="Proteomes" id="UP000030746"/>
    </source>
</evidence>
<dbReference type="Proteomes" id="UP000030746">
    <property type="component" value="Unassembled WGS sequence"/>
</dbReference>
<dbReference type="OrthoDB" id="1711136at2759"/>
<accession>V4AN05</accession>
<dbReference type="GeneID" id="20238315"/>
<proteinExistence type="predicted"/>
<dbReference type="Pfam" id="PF00560">
    <property type="entry name" value="LRR_1"/>
    <property type="match status" value="1"/>
</dbReference>
<organism evidence="1 2">
    <name type="scientific">Lottia gigantea</name>
    <name type="common">Giant owl limpet</name>
    <dbReference type="NCBI Taxonomy" id="225164"/>
    <lineage>
        <taxon>Eukaryota</taxon>
        <taxon>Metazoa</taxon>
        <taxon>Spiralia</taxon>
        <taxon>Lophotrochozoa</taxon>
        <taxon>Mollusca</taxon>
        <taxon>Gastropoda</taxon>
        <taxon>Patellogastropoda</taxon>
        <taxon>Lottioidea</taxon>
        <taxon>Lottiidae</taxon>
        <taxon>Lottia</taxon>
    </lineage>
</organism>
<name>V4AN05_LOTGI</name>
<reference evidence="1 2" key="1">
    <citation type="journal article" date="2013" name="Nature">
        <title>Insights into bilaterian evolution from three spiralian genomes.</title>
        <authorList>
            <person name="Simakov O."/>
            <person name="Marletaz F."/>
            <person name="Cho S.J."/>
            <person name="Edsinger-Gonzales E."/>
            <person name="Havlak P."/>
            <person name="Hellsten U."/>
            <person name="Kuo D.H."/>
            <person name="Larsson T."/>
            <person name="Lv J."/>
            <person name="Arendt D."/>
            <person name="Savage R."/>
            <person name="Osoegawa K."/>
            <person name="de Jong P."/>
            <person name="Grimwood J."/>
            <person name="Chapman J.A."/>
            <person name="Shapiro H."/>
            <person name="Aerts A."/>
            <person name="Otillar R.P."/>
            <person name="Terry A.Y."/>
            <person name="Boore J.L."/>
            <person name="Grigoriev I.V."/>
            <person name="Lindberg D.R."/>
            <person name="Seaver E.C."/>
            <person name="Weisblat D.A."/>
            <person name="Putnam N.H."/>
            <person name="Rokhsar D.S."/>
        </authorList>
    </citation>
    <scope>NUCLEOTIDE SEQUENCE [LARGE SCALE GENOMIC DNA]</scope>
</reference>
<dbReference type="HOGENOM" id="CLU_2075812_0_0_1"/>
<dbReference type="EMBL" id="KB201549">
    <property type="protein sequence ID" value="ESO96160.1"/>
    <property type="molecule type" value="Genomic_DNA"/>
</dbReference>
<dbReference type="KEGG" id="lgi:LOTGIDRAFT_160147"/>
<gene>
    <name evidence="1" type="ORF">LOTGIDRAFT_160147</name>
</gene>
<dbReference type="RefSeq" id="XP_009053275.1">
    <property type="nucleotide sequence ID" value="XM_009055027.1"/>
</dbReference>
<keyword evidence="2" id="KW-1185">Reference proteome</keyword>
<dbReference type="STRING" id="225164.V4AN05"/>
<dbReference type="InterPro" id="IPR001611">
    <property type="entry name" value="Leu-rich_rpt"/>
</dbReference>
<dbReference type="AlphaFoldDB" id="V4AN05"/>
<dbReference type="CTD" id="20238315"/>